<comment type="function">
    <text evidence="2">Antitoxin component of a type II toxin-antitoxin (TA) system.</text>
</comment>
<comment type="similarity">
    <text evidence="1 2">Belongs to the phD/YefM antitoxin family.</text>
</comment>
<gene>
    <name evidence="4" type="ORF">GCM10023205_01100</name>
</gene>
<dbReference type="EMBL" id="BAABHS010000001">
    <property type="protein sequence ID" value="GAA4945234.1"/>
    <property type="molecule type" value="Genomic_DNA"/>
</dbReference>
<evidence type="ECO:0000256" key="1">
    <source>
        <dbReference type="ARBA" id="ARBA00009981"/>
    </source>
</evidence>
<sequence>MAVLYNSDMTAEPLHTPTEVPVSEARPRLAELVDDAAQGQVVYLTRHGRRVAAIVPADLPEKAGDVQVRALARQFSERHAGLLERLKDA</sequence>
<reference evidence="5" key="1">
    <citation type="journal article" date="2019" name="Int. J. Syst. Evol. Microbiol.">
        <title>The Global Catalogue of Microorganisms (GCM) 10K type strain sequencing project: providing services to taxonomists for standard genome sequencing and annotation.</title>
        <authorList>
            <consortium name="The Broad Institute Genomics Platform"/>
            <consortium name="The Broad Institute Genome Sequencing Center for Infectious Disease"/>
            <person name="Wu L."/>
            <person name="Ma J."/>
        </authorList>
    </citation>
    <scope>NUCLEOTIDE SEQUENCE [LARGE SCALE GENOMIC DNA]</scope>
    <source>
        <strain evidence="5">JCM 17986</strain>
    </source>
</reference>
<accession>A0ABP9GQS1</accession>
<evidence type="ECO:0000256" key="2">
    <source>
        <dbReference type="RuleBase" id="RU362080"/>
    </source>
</evidence>
<keyword evidence="5" id="KW-1185">Reference proteome</keyword>
<protein>
    <recommendedName>
        <fullName evidence="2">Antitoxin</fullName>
    </recommendedName>
</protein>
<dbReference type="SUPFAM" id="SSF143120">
    <property type="entry name" value="YefM-like"/>
    <property type="match status" value="1"/>
</dbReference>
<dbReference type="Proteomes" id="UP001500466">
    <property type="component" value="Unassembled WGS sequence"/>
</dbReference>
<feature type="region of interest" description="Disordered" evidence="3">
    <location>
        <begin position="1"/>
        <end position="22"/>
    </location>
</feature>
<name>A0ABP9GQS1_9ACTN</name>
<dbReference type="Pfam" id="PF02604">
    <property type="entry name" value="PhdYeFM_antitox"/>
    <property type="match status" value="1"/>
</dbReference>
<evidence type="ECO:0000256" key="3">
    <source>
        <dbReference type="SAM" id="MobiDB-lite"/>
    </source>
</evidence>
<proteinExistence type="inferred from homology"/>
<organism evidence="4 5">
    <name type="scientific">Yinghuangia aomiensis</name>
    <dbReference type="NCBI Taxonomy" id="676205"/>
    <lineage>
        <taxon>Bacteria</taxon>
        <taxon>Bacillati</taxon>
        <taxon>Actinomycetota</taxon>
        <taxon>Actinomycetes</taxon>
        <taxon>Kitasatosporales</taxon>
        <taxon>Streptomycetaceae</taxon>
        <taxon>Yinghuangia</taxon>
    </lineage>
</organism>
<comment type="caution">
    <text evidence="4">The sequence shown here is derived from an EMBL/GenBank/DDBJ whole genome shotgun (WGS) entry which is preliminary data.</text>
</comment>
<evidence type="ECO:0000313" key="5">
    <source>
        <dbReference type="Proteomes" id="UP001500466"/>
    </source>
</evidence>
<evidence type="ECO:0000313" key="4">
    <source>
        <dbReference type="EMBL" id="GAA4945234.1"/>
    </source>
</evidence>
<dbReference type="NCBIfam" id="TIGR01552">
    <property type="entry name" value="phd_fam"/>
    <property type="match status" value="1"/>
</dbReference>
<dbReference type="InterPro" id="IPR036165">
    <property type="entry name" value="YefM-like_sf"/>
</dbReference>
<dbReference type="Gene3D" id="3.40.1620.10">
    <property type="entry name" value="YefM-like domain"/>
    <property type="match status" value="1"/>
</dbReference>
<dbReference type="InterPro" id="IPR006442">
    <property type="entry name" value="Antitoxin_Phd/YefM"/>
</dbReference>